<dbReference type="Proteomes" id="UP000184073">
    <property type="component" value="Unassembled WGS sequence"/>
</dbReference>
<dbReference type="EMBL" id="KV878127">
    <property type="protein sequence ID" value="OJI99722.1"/>
    <property type="molecule type" value="Genomic_DNA"/>
</dbReference>
<reference evidence="3" key="1">
    <citation type="journal article" date="2017" name="Genome Biol.">
        <title>Comparative genomics reveals high biological diversity and specific adaptations in the industrially and medically important fungal genus Aspergillus.</title>
        <authorList>
            <person name="de Vries R.P."/>
            <person name="Riley R."/>
            <person name="Wiebenga A."/>
            <person name="Aguilar-Osorio G."/>
            <person name="Amillis S."/>
            <person name="Uchima C.A."/>
            <person name="Anderluh G."/>
            <person name="Asadollahi M."/>
            <person name="Askin M."/>
            <person name="Barry K."/>
            <person name="Battaglia E."/>
            <person name="Bayram O."/>
            <person name="Benocci T."/>
            <person name="Braus-Stromeyer S.A."/>
            <person name="Caldana C."/>
            <person name="Canovas D."/>
            <person name="Cerqueira G.C."/>
            <person name="Chen F."/>
            <person name="Chen W."/>
            <person name="Choi C."/>
            <person name="Clum A."/>
            <person name="Dos Santos R.A."/>
            <person name="Damasio A.R."/>
            <person name="Diallinas G."/>
            <person name="Emri T."/>
            <person name="Fekete E."/>
            <person name="Flipphi M."/>
            <person name="Freyberg S."/>
            <person name="Gallo A."/>
            <person name="Gournas C."/>
            <person name="Habgood R."/>
            <person name="Hainaut M."/>
            <person name="Harispe M.L."/>
            <person name="Henrissat B."/>
            <person name="Hilden K.S."/>
            <person name="Hope R."/>
            <person name="Hossain A."/>
            <person name="Karabika E."/>
            <person name="Karaffa L."/>
            <person name="Karanyi Z."/>
            <person name="Krasevec N."/>
            <person name="Kuo A."/>
            <person name="Kusch H."/>
            <person name="LaButti K."/>
            <person name="Lagendijk E.L."/>
            <person name="Lapidus A."/>
            <person name="Levasseur A."/>
            <person name="Lindquist E."/>
            <person name="Lipzen A."/>
            <person name="Logrieco A.F."/>
            <person name="MacCabe A."/>
            <person name="Maekelae M.R."/>
            <person name="Malavazi I."/>
            <person name="Melin P."/>
            <person name="Meyer V."/>
            <person name="Mielnichuk N."/>
            <person name="Miskei M."/>
            <person name="Molnar A.P."/>
            <person name="Mule G."/>
            <person name="Ngan C.Y."/>
            <person name="Orejas M."/>
            <person name="Orosz E."/>
            <person name="Ouedraogo J.P."/>
            <person name="Overkamp K.M."/>
            <person name="Park H.-S."/>
            <person name="Perrone G."/>
            <person name="Piumi F."/>
            <person name="Punt P.J."/>
            <person name="Ram A.F."/>
            <person name="Ramon A."/>
            <person name="Rauscher S."/>
            <person name="Record E."/>
            <person name="Riano-Pachon D.M."/>
            <person name="Robert V."/>
            <person name="Roehrig J."/>
            <person name="Ruller R."/>
            <person name="Salamov A."/>
            <person name="Salih N.S."/>
            <person name="Samson R.A."/>
            <person name="Sandor E."/>
            <person name="Sanguinetti M."/>
            <person name="Schuetze T."/>
            <person name="Sepcic K."/>
            <person name="Shelest E."/>
            <person name="Sherlock G."/>
            <person name="Sophianopoulou V."/>
            <person name="Squina F.M."/>
            <person name="Sun H."/>
            <person name="Susca A."/>
            <person name="Todd R.B."/>
            <person name="Tsang A."/>
            <person name="Unkles S.E."/>
            <person name="van de Wiele N."/>
            <person name="van Rossen-Uffink D."/>
            <person name="Oliveira J.V."/>
            <person name="Vesth T.C."/>
            <person name="Visser J."/>
            <person name="Yu J.-H."/>
            <person name="Zhou M."/>
            <person name="Andersen M.R."/>
            <person name="Archer D.B."/>
            <person name="Baker S.E."/>
            <person name="Benoit I."/>
            <person name="Brakhage A.A."/>
            <person name="Braus G.H."/>
            <person name="Fischer R."/>
            <person name="Frisvad J.C."/>
            <person name="Goldman G.H."/>
            <person name="Houbraken J."/>
            <person name="Oakley B."/>
            <person name="Pocsi I."/>
            <person name="Scazzocchio C."/>
            <person name="Seiboth B."/>
            <person name="vanKuyk P.A."/>
            <person name="Wortman J."/>
            <person name="Dyer P.S."/>
            <person name="Grigoriev I.V."/>
        </authorList>
    </citation>
    <scope>NUCLEOTIDE SEQUENCE [LARGE SCALE GENOMIC DNA]</scope>
    <source>
        <strain evidence="3">CBS 583.65</strain>
    </source>
</reference>
<organism evidence="2 3">
    <name type="scientific">Aspergillus versicolor CBS 583.65</name>
    <dbReference type="NCBI Taxonomy" id="1036611"/>
    <lineage>
        <taxon>Eukaryota</taxon>
        <taxon>Fungi</taxon>
        <taxon>Dikarya</taxon>
        <taxon>Ascomycota</taxon>
        <taxon>Pezizomycotina</taxon>
        <taxon>Eurotiomycetes</taxon>
        <taxon>Eurotiomycetidae</taxon>
        <taxon>Eurotiales</taxon>
        <taxon>Aspergillaceae</taxon>
        <taxon>Aspergillus</taxon>
        <taxon>Aspergillus subgen. Nidulantes</taxon>
    </lineage>
</organism>
<name>A0A1L9PE00_ASPVE</name>
<dbReference type="PROSITE" id="PS50088">
    <property type="entry name" value="ANK_REPEAT"/>
    <property type="match status" value="4"/>
</dbReference>
<dbReference type="Gene3D" id="1.25.40.20">
    <property type="entry name" value="Ankyrin repeat-containing domain"/>
    <property type="match status" value="2"/>
</dbReference>
<proteinExistence type="predicted"/>
<feature type="repeat" description="ANK" evidence="1">
    <location>
        <begin position="500"/>
        <end position="532"/>
    </location>
</feature>
<dbReference type="PANTHER" id="PTHR46224:SF64">
    <property type="entry name" value="IQ MOTIF AND ANKYRIN REPEAT DOMAIN-CONTAINING PROTEIN 1"/>
    <property type="match status" value="1"/>
</dbReference>
<dbReference type="InterPro" id="IPR036770">
    <property type="entry name" value="Ankyrin_rpt-contain_sf"/>
</dbReference>
<dbReference type="GeneID" id="63732529"/>
<accession>A0A1L9PE00</accession>
<dbReference type="OrthoDB" id="4772757at2759"/>
<sequence>MESPSRAFFNSLPPELKLIIWDNLDKGRDKSALALTSRTNHALLDHHLYRWILQNTSTDGIFTKPPILGWMAGRGAVRAMKKLIAAGADPLDPIVLPLCIACRNGRKAMVRLLLEEYKVDPNIANAAAFGGGDSPLYAAIDRDDCGIATLLLTAGADPNARPALIGRHSMLTYAITAGHIKTAALLIEAGASVTYETDNNRTPLWFAIQKGDVELVRKILDALRTIPGADINVGAPLVAACKLGRTELARLLLENGALIDTVEPILHGWDSLVASLLLNRVEILRVLFEHGVSPATLDSAVNNGVVLAAITHGLRDAIEVLITNNVPVHRAVPFGHKSRPRKPWALECAATHNNKEMAELLLRAGVSDTMSARDKSTLLWNVFRPGYEEMLVLLIGSGACEHTPRYRAWSANPPLHHAITLNMPSLVSLMLQKGADPNSRDPNGDTALTAAVKLGSPRMVVILLGDDTDPETWTRPSDVLAGESSQTSRYMQYIDNPDAQGCTPLYLATCGEREDIVRILLARGSRAFHTQNHAGWSPVGLATFYKDWGDGPEENRPFRNIFRLLNNAASARIDRELLEDNSVFGPRSF</sequence>
<dbReference type="PROSITE" id="PS50297">
    <property type="entry name" value="ANK_REP_REGION"/>
    <property type="match status" value="3"/>
</dbReference>
<evidence type="ECO:0000313" key="3">
    <source>
        <dbReference type="Proteomes" id="UP000184073"/>
    </source>
</evidence>
<protein>
    <submittedName>
        <fullName evidence="2">Uncharacterized protein</fullName>
    </submittedName>
</protein>
<dbReference type="STRING" id="1036611.A0A1L9PE00"/>
<keyword evidence="3" id="KW-1185">Reference proteome</keyword>
<feature type="repeat" description="ANK" evidence="1">
    <location>
        <begin position="232"/>
        <end position="264"/>
    </location>
</feature>
<dbReference type="Pfam" id="PF00023">
    <property type="entry name" value="Ank"/>
    <property type="match status" value="1"/>
</dbReference>
<evidence type="ECO:0000313" key="2">
    <source>
        <dbReference type="EMBL" id="OJI99722.1"/>
    </source>
</evidence>
<dbReference type="SUPFAM" id="SSF48403">
    <property type="entry name" value="Ankyrin repeat"/>
    <property type="match status" value="2"/>
</dbReference>
<evidence type="ECO:0000256" key="1">
    <source>
        <dbReference type="PROSITE-ProRule" id="PRU00023"/>
    </source>
</evidence>
<keyword evidence="1" id="KW-0040">ANK repeat</keyword>
<dbReference type="InterPro" id="IPR051616">
    <property type="entry name" value="Cul2-RING_E3_ligase_SR"/>
</dbReference>
<dbReference type="PANTHER" id="PTHR46224">
    <property type="entry name" value="ANKYRIN REPEAT FAMILY PROTEIN"/>
    <property type="match status" value="1"/>
</dbReference>
<dbReference type="RefSeq" id="XP_040665485.1">
    <property type="nucleotide sequence ID" value="XM_040817018.1"/>
</dbReference>
<gene>
    <name evidence="2" type="ORF">ASPVEDRAFT_81317</name>
</gene>
<dbReference type="Pfam" id="PF12796">
    <property type="entry name" value="Ank_2"/>
    <property type="match status" value="3"/>
</dbReference>
<dbReference type="VEuPathDB" id="FungiDB:ASPVEDRAFT_81317"/>
<dbReference type="SMART" id="SM00248">
    <property type="entry name" value="ANK"/>
    <property type="match status" value="12"/>
</dbReference>
<dbReference type="AlphaFoldDB" id="A0A1L9PE00"/>
<dbReference type="InterPro" id="IPR002110">
    <property type="entry name" value="Ankyrin_rpt"/>
</dbReference>
<feature type="repeat" description="ANK" evidence="1">
    <location>
        <begin position="131"/>
        <end position="163"/>
    </location>
</feature>
<feature type="repeat" description="ANK" evidence="1">
    <location>
        <begin position="410"/>
        <end position="442"/>
    </location>
</feature>